<proteinExistence type="predicted"/>
<protein>
    <submittedName>
        <fullName evidence="1">Uncharacterized protein</fullName>
    </submittedName>
</protein>
<sequence length="125" mass="14182">MFRSTTTTPNTDHLLSELREKTRKLLPVSTTSHGNTHYKMPHKDLFKCKYAFIRVDTLRKSLQHPYEGPYKIIDHGAKTFKIDINGRVDNVSIDRLKPAFLIGLEDLDSAGGGDVVVQARCQEIN</sequence>
<name>A0A0C2I7L6_THEKT</name>
<reference evidence="1 2" key="1">
    <citation type="journal article" date="2014" name="Genome Biol. Evol.">
        <title>The genome of the myxosporean Thelohanellus kitauei shows adaptations to nutrient acquisition within its fish host.</title>
        <authorList>
            <person name="Yang Y."/>
            <person name="Xiong J."/>
            <person name="Zhou Z."/>
            <person name="Huo F."/>
            <person name="Miao W."/>
            <person name="Ran C."/>
            <person name="Liu Y."/>
            <person name="Zhang J."/>
            <person name="Feng J."/>
            <person name="Wang M."/>
            <person name="Wang M."/>
            <person name="Wang L."/>
            <person name="Yao B."/>
        </authorList>
    </citation>
    <scope>NUCLEOTIDE SEQUENCE [LARGE SCALE GENOMIC DNA]</scope>
    <source>
        <strain evidence="1">Wuqing</strain>
    </source>
</reference>
<gene>
    <name evidence="1" type="ORF">RF11_11288</name>
</gene>
<dbReference type="OMA" id="SHGNTHY"/>
<comment type="caution">
    <text evidence="1">The sequence shown here is derived from an EMBL/GenBank/DDBJ whole genome shotgun (WGS) entry which is preliminary data.</text>
</comment>
<keyword evidence="2" id="KW-1185">Reference proteome</keyword>
<evidence type="ECO:0000313" key="2">
    <source>
        <dbReference type="Proteomes" id="UP000031668"/>
    </source>
</evidence>
<dbReference type="PANTHER" id="PTHR38681">
    <property type="entry name" value="RETROVIRUS-RELATED POL POLYPROTEIN FROM TRANSPOSON 412-LIKE PROTEIN-RELATED"/>
    <property type="match status" value="1"/>
</dbReference>
<dbReference type="Proteomes" id="UP000031668">
    <property type="component" value="Unassembled WGS sequence"/>
</dbReference>
<evidence type="ECO:0000313" key="1">
    <source>
        <dbReference type="EMBL" id="KII61203.1"/>
    </source>
</evidence>
<dbReference type="EMBL" id="JWZT01005374">
    <property type="protein sequence ID" value="KII61203.1"/>
    <property type="molecule type" value="Genomic_DNA"/>
</dbReference>
<dbReference type="PANTHER" id="PTHR38681:SF1">
    <property type="entry name" value="RETROVIRUS-RELATED POL POLYPROTEIN FROM TRANSPOSON 412-LIKE PROTEIN"/>
    <property type="match status" value="1"/>
</dbReference>
<accession>A0A0C2I7L6</accession>
<dbReference type="OrthoDB" id="422540at2759"/>
<dbReference type="AlphaFoldDB" id="A0A0C2I7L6"/>
<organism evidence="1 2">
    <name type="scientific">Thelohanellus kitauei</name>
    <name type="common">Myxosporean</name>
    <dbReference type="NCBI Taxonomy" id="669202"/>
    <lineage>
        <taxon>Eukaryota</taxon>
        <taxon>Metazoa</taxon>
        <taxon>Cnidaria</taxon>
        <taxon>Myxozoa</taxon>
        <taxon>Myxosporea</taxon>
        <taxon>Bivalvulida</taxon>
        <taxon>Platysporina</taxon>
        <taxon>Myxobolidae</taxon>
        <taxon>Thelohanellus</taxon>
    </lineage>
</organism>